<reference evidence="9" key="1">
    <citation type="journal article" date="2010" name="Parasitol. Res.">
        <title>Comparative Analysis of the Triplicate Proathocyanidin Regulators in Lotus japonicus.</title>
        <authorList>
            <person name="Yoshida K."/>
            <person name="Kume N."/>
            <person name="Nakaya Y."/>
            <person name="Yamagami A."/>
            <person name="Nakano T."/>
            <person name="Sakuta M."/>
        </authorList>
    </citation>
    <scope>NUCLEOTIDE SEQUENCE</scope>
</reference>
<evidence type="ECO:0000259" key="8">
    <source>
        <dbReference type="PROSITE" id="PS50888"/>
    </source>
</evidence>
<dbReference type="SMART" id="SM00353">
    <property type="entry name" value="HLH"/>
    <property type="match status" value="1"/>
</dbReference>
<dbReference type="Pfam" id="PF00010">
    <property type="entry name" value="HLH"/>
    <property type="match status" value="1"/>
</dbReference>
<dbReference type="Pfam" id="PF22754">
    <property type="entry name" value="bHLH-TF_ACT-like_plant"/>
    <property type="match status" value="1"/>
</dbReference>
<dbReference type="Gene3D" id="4.10.280.10">
    <property type="entry name" value="Helix-loop-helix DNA-binding domain"/>
    <property type="match status" value="1"/>
</dbReference>
<feature type="domain" description="BHLH" evidence="8">
    <location>
        <begin position="425"/>
        <end position="474"/>
    </location>
</feature>
<organism evidence="9">
    <name type="scientific">Lotus japonicus</name>
    <name type="common">Lotus corniculatus var. japonicus</name>
    <dbReference type="NCBI Taxonomy" id="34305"/>
    <lineage>
        <taxon>Eukaryota</taxon>
        <taxon>Viridiplantae</taxon>
        <taxon>Streptophyta</taxon>
        <taxon>Embryophyta</taxon>
        <taxon>Tracheophyta</taxon>
        <taxon>Spermatophyta</taxon>
        <taxon>Magnoliopsida</taxon>
        <taxon>eudicotyledons</taxon>
        <taxon>Gunneridae</taxon>
        <taxon>Pentapetalae</taxon>
        <taxon>rosids</taxon>
        <taxon>fabids</taxon>
        <taxon>Fabales</taxon>
        <taxon>Fabaceae</taxon>
        <taxon>Papilionoideae</taxon>
        <taxon>50 kb inversion clade</taxon>
        <taxon>NPAAA clade</taxon>
        <taxon>Hologalegina</taxon>
        <taxon>robinioid clade</taxon>
        <taxon>Loteae</taxon>
        <taxon>Lotus</taxon>
    </lineage>
</organism>
<evidence type="ECO:0000256" key="1">
    <source>
        <dbReference type="ARBA" id="ARBA00004123"/>
    </source>
</evidence>
<evidence type="ECO:0000256" key="4">
    <source>
        <dbReference type="ARBA" id="ARBA00023163"/>
    </source>
</evidence>
<feature type="coiled-coil region" evidence="6">
    <location>
        <begin position="464"/>
        <end position="491"/>
    </location>
</feature>
<feature type="compositionally biased region" description="Basic and acidic residues" evidence="7">
    <location>
        <begin position="501"/>
        <end position="510"/>
    </location>
</feature>
<dbReference type="Gene3D" id="3.30.450.40">
    <property type="match status" value="1"/>
</dbReference>
<dbReference type="PANTHER" id="PTHR46266">
    <property type="entry name" value="TRANSCRIPTION FACTOR TT8"/>
    <property type="match status" value="1"/>
</dbReference>
<dbReference type="InterPro" id="IPR029016">
    <property type="entry name" value="GAF-like_dom_sf"/>
</dbReference>
<comment type="subcellular location">
    <subcellularLocation>
        <location evidence="1">Nucleus</location>
    </subcellularLocation>
</comment>
<proteinExistence type="evidence at transcript level"/>
<dbReference type="GO" id="GO:0005634">
    <property type="term" value="C:nucleus"/>
    <property type="evidence" value="ECO:0007669"/>
    <property type="project" value="UniProtKB-SubCell"/>
</dbReference>
<dbReference type="GO" id="GO:0080090">
    <property type="term" value="P:regulation of primary metabolic process"/>
    <property type="evidence" value="ECO:0007669"/>
    <property type="project" value="UniProtKB-ARBA"/>
</dbReference>
<dbReference type="InterPro" id="IPR036638">
    <property type="entry name" value="HLH_DNA-bd_sf"/>
</dbReference>
<dbReference type="InterPro" id="IPR025610">
    <property type="entry name" value="MYC/MYB_N"/>
</dbReference>
<keyword evidence="6" id="KW-0175">Coiled coil</keyword>
<gene>
    <name evidence="9" type="primary">LjGL3</name>
</gene>
<keyword evidence="5" id="KW-0539">Nucleus</keyword>
<keyword evidence="4" id="KW-0804">Transcription</keyword>
<sequence>MVPENMKKQLALALRSIQWSYAIFWSDSPNQPGVLSWGEGYYNGDIKTRKTSQGVELSSDQIGFHRSEQLRELFKSLKTAETNPQTKRPSASLSPEDLTDTEWYYLVCMSFVFNIGQGLPGRVVASGQPIWMTNAHSTDCKLFSRCLLAKSASIQTVVCFPFMEGVIELGTTDHVSEDLHLIERIKTSFLNILHANDPLKSGATSKAREEESVACVAAFDHNAYNAELIPEVGYGIINTTTSPDGSSNALQANQPPDETFMVDRINRGSTSQFQSWQVVDDELSNCVHNSVNSSDCISQTFASPEKIGSAPNVENLSDLQKCNNQKMTLVDPLSDDWHYQKVLSALLKNSDQLNIGMHFQNFYQESIFSIWKKGGPMDCQRPRVGASQNLLKKVLFEVPRMHLDGLLESQEENDYKEGTRLEADENGMNHVLSERRRRAKLNERFLTLRSMVPSNIKDDKVSILDDAIEYFRSLEKRIRELEAQRDITNVETRAKSSPQDMVERTSDHYSNKINNGKKSVVKKRKICDMEKTNSDALKVSSTNDVTITMNDNDVVIEITCSPRAGRLMEIMEALNSLNIYFKSVQSTEADGHLYLTIKSKLTGPTNATAKRIKQALQKVVLKS</sequence>
<evidence type="ECO:0000313" key="9">
    <source>
        <dbReference type="EMBL" id="BAJ10680.1"/>
    </source>
</evidence>
<dbReference type="InterPro" id="IPR054502">
    <property type="entry name" value="bHLH-TF_ACT-like_plant"/>
</dbReference>
<evidence type="ECO:0000256" key="7">
    <source>
        <dbReference type="SAM" id="MobiDB-lite"/>
    </source>
</evidence>
<evidence type="ECO:0000256" key="2">
    <source>
        <dbReference type="ARBA" id="ARBA00023015"/>
    </source>
</evidence>
<keyword evidence="3" id="KW-0010">Activator</keyword>
<dbReference type="OrthoDB" id="690068at2759"/>
<keyword evidence="2" id="KW-0805">Transcription regulation</keyword>
<evidence type="ECO:0000256" key="5">
    <source>
        <dbReference type="ARBA" id="ARBA00023242"/>
    </source>
</evidence>
<dbReference type="SUPFAM" id="SSF47459">
    <property type="entry name" value="HLH, helix-loop-helix DNA-binding domain"/>
    <property type="match status" value="1"/>
</dbReference>
<dbReference type="GO" id="GO:0046983">
    <property type="term" value="F:protein dimerization activity"/>
    <property type="evidence" value="ECO:0007669"/>
    <property type="project" value="InterPro"/>
</dbReference>
<dbReference type="Pfam" id="PF14215">
    <property type="entry name" value="bHLH-MYC_N"/>
    <property type="match status" value="1"/>
</dbReference>
<dbReference type="PROSITE" id="PS50888">
    <property type="entry name" value="BHLH"/>
    <property type="match status" value="1"/>
</dbReference>
<evidence type="ECO:0000256" key="6">
    <source>
        <dbReference type="SAM" id="Coils"/>
    </source>
</evidence>
<feature type="region of interest" description="Disordered" evidence="7">
    <location>
        <begin position="495"/>
        <end position="514"/>
    </location>
</feature>
<accession>D7UPI4</accession>
<dbReference type="AlphaFoldDB" id="D7UPI4"/>
<dbReference type="PANTHER" id="PTHR46266:SF3">
    <property type="entry name" value="TRANSCRIPTION FACTOR EGL1"/>
    <property type="match status" value="1"/>
</dbReference>
<protein>
    <submittedName>
        <fullName evidence="9">BHLH transcription factor</fullName>
    </submittedName>
</protein>
<dbReference type="InterPro" id="IPR011598">
    <property type="entry name" value="bHLH_dom"/>
</dbReference>
<dbReference type="EMBL" id="AB492284">
    <property type="protein sequence ID" value="BAJ10680.1"/>
    <property type="molecule type" value="mRNA"/>
</dbReference>
<evidence type="ECO:0000256" key="3">
    <source>
        <dbReference type="ARBA" id="ARBA00023159"/>
    </source>
</evidence>
<name>D7UPI4_LOTJA</name>